<proteinExistence type="inferred from homology"/>
<protein>
    <submittedName>
        <fullName evidence="4">Penicillin-binding protein</fullName>
    </submittedName>
</protein>
<dbReference type="AlphaFoldDB" id="A0AB34FQZ3"/>
<dbReference type="InterPro" id="IPR021860">
    <property type="entry name" value="Peptidase_S12_Pab87-rel_C"/>
</dbReference>
<dbReference type="Pfam" id="PF00144">
    <property type="entry name" value="Beta-lactamase"/>
    <property type="match status" value="1"/>
</dbReference>
<dbReference type="Pfam" id="PF11954">
    <property type="entry name" value="DUF3471"/>
    <property type="match status" value="1"/>
</dbReference>
<feature type="domain" description="Beta-lactamase-related" evidence="2">
    <location>
        <begin position="35"/>
        <end position="353"/>
    </location>
</feature>
<keyword evidence="5" id="KW-1185">Reference proteome</keyword>
<feature type="domain" description="Peptidase S12 Pab87-related C-terminal" evidence="3">
    <location>
        <begin position="408"/>
        <end position="510"/>
    </location>
</feature>
<accession>A0AB34FQZ3</accession>
<evidence type="ECO:0000259" key="2">
    <source>
        <dbReference type="Pfam" id="PF00144"/>
    </source>
</evidence>
<dbReference type="InterPro" id="IPR050491">
    <property type="entry name" value="AmpC-like"/>
</dbReference>
<evidence type="ECO:0000313" key="4">
    <source>
        <dbReference type="EMBL" id="KAJ6441533.1"/>
    </source>
</evidence>
<evidence type="ECO:0000259" key="3">
    <source>
        <dbReference type="Pfam" id="PF11954"/>
    </source>
</evidence>
<dbReference type="Proteomes" id="UP001163105">
    <property type="component" value="Unassembled WGS sequence"/>
</dbReference>
<evidence type="ECO:0000313" key="5">
    <source>
        <dbReference type="Proteomes" id="UP001163105"/>
    </source>
</evidence>
<gene>
    <name evidence="4" type="ORF">O9K51_05084</name>
</gene>
<dbReference type="PANTHER" id="PTHR46825:SF9">
    <property type="entry name" value="BETA-LACTAMASE-RELATED DOMAIN-CONTAINING PROTEIN"/>
    <property type="match status" value="1"/>
</dbReference>
<organism evidence="4 5">
    <name type="scientific">Purpureocillium lavendulum</name>
    <dbReference type="NCBI Taxonomy" id="1247861"/>
    <lineage>
        <taxon>Eukaryota</taxon>
        <taxon>Fungi</taxon>
        <taxon>Dikarya</taxon>
        <taxon>Ascomycota</taxon>
        <taxon>Pezizomycotina</taxon>
        <taxon>Sordariomycetes</taxon>
        <taxon>Hypocreomycetidae</taxon>
        <taxon>Hypocreales</taxon>
        <taxon>Ophiocordycipitaceae</taxon>
        <taxon>Purpureocillium</taxon>
    </lineage>
</organism>
<dbReference type="Gene3D" id="3.40.710.10">
    <property type="entry name" value="DD-peptidase/beta-lactamase superfamily"/>
    <property type="match status" value="1"/>
</dbReference>
<comment type="caution">
    <text evidence="4">The sequence shown here is derived from an EMBL/GenBank/DDBJ whole genome shotgun (WGS) entry which is preliminary data.</text>
</comment>
<dbReference type="SUPFAM" id="SSF56601">
    <property type="entry name" value="beta-lactamase/transpeptidase-like"/>
    <property type="match status" value="1"/>
</dbReference>
<evidence type="ECO:0000256" key="1">
    <source>
        <dbReference type="ARBA" id="ARBA00038215"/>
    </source>
</evidence>
<dbReference type="EMBL" id="JAQHRD010000004">
    <property type="protein sequence ID" value="KAJ6441533.1"/>
    <property type="molecule type" value="Genomic_DNA"/>
</dbReference>
<reference evidence="4" key="1">
    <citation type="submission" date="2023-01" db="EMBL/GenBank/DDBJ databases">
        <title>The growth and conidiation of Purpureocillium lavendulum are regulated by nitrogen source and histone H3K14 acetylation.</title>
        <authorList>
            <person name="Tang P."/>
            <person name="Han J."/>
            <person name="Zhang C."/>
            <person name="Tang P."/>
            <person name="Qi F."/>
            <person name="Zhang K."/>
            <person name="Liang L."/>
        </authorList>
    </citation>
    <scope>NUCLEOTIDE SEQUENCE</scope>
    <source>
        <strain evidence="4">YMF1.00683</strain>
    </source>
</reference>
<sequence length="969" mass="107896">MKPAAIAAQKPLTYKSPDNPLDDEFAKLVNETLNYWKVPGLAIAVVDDEEIFAKGYGFATLPNTKATPETLWYGASTTKAFTAATLAHLIDTKKHPSLAAGWNTPISSIIRDDFILQDEWATDHLTLEDAVSHRTGMPRHDMSSIHDIGGRPAVPRDIVRSFRHLPMTAEARVKFQYCNLMFVTLSHVIESLTGKWLGDAIREAIWDPLGMNGTRFDLEDALHAPYHLARGYSWDNEQKTYHAVDHMPVTEVSGAGAIFCNVLDYARWVKSLIHETGPLSEAVHKDIRTPRMISAMPAFGLDVQAYALAWQRFVYRGHVVYTHGGGMHAFGSGVYWLPDVKFGVVAFGNTALTSNAAEEALIFKLIDDKLGVPDEDRIDQKKKWDDVLEDKNKNITEVLDEVFPDRPKEPLPSTVDIDALEGTYHNAGYGNITLRVKTTSNGAEKQKVLRASRLEYTFPMKLDLEHVSGDWWLMVLDMANNPVAYFRSYAETAFQFGVDGKPSAMEVQFTPGGLNEAQQDTRLGDGRHGAHGLDVLRTRSPDAQPAKVRHHGVDISVSAIVSRGQELEYLGALFRDAALQDVRRAPQTHDESLHEAPVFGEGLKRLTRGAVPLKRAHHECEAGAEALEVHEVADDELGAGVRADDLSRRLHGPDAALFVPLVRRRLEHVRRVRDLEEREEEQLRNLLLVDLAELCALRVLPPPALGEQGPGFLELPVDLQGGLVRGAVAVLVAPDDCANHVDHAVEQRLGEDAERPEGLSNWQACDQIIFFIAMPGEPSFGRSKPRMLAALMARRAHDHARRGRPMLMSSLNWSSRQWTPSRVSSPCIDNTACVYLTYESMSGWRLADGMCRRSHSQMVHMDQYVDVSLIMSRTMVERVLYVIHGRLVLVVVIGHRSFGFANEQRIAEELHQRRGLQGELRVLADLVEEAADDALQLGDPLAQRGGLVRVRPFARPRLLGLAGDVMERA</sequence>
<dbReference type="InterPro" id="IPR012338">
    <property type="entry name" value="Beta-lactam/transpept-like"/>
</dbReference>
<comment type="similarity">
    <text evidence="1">Belongs to the peptidase S12 family.</text>
</comment>
<dbReference type="InterPro" id="IPR001466">
    <property type="entry name" value="Beta-lactam-related"/>
</dbReference>
<name>A0AB34FQZ3_9HYPO</name>
<dbReference type="PANTHER" id="PTHR46825">
    <property type="entry name" value="D-ALANYL-D-ALANINE-CARBOXYPEPTIDASE/ENDOPEPTIDASE AMPH"/>
    <property type="match status" value="1"/>
</dbReference>